<keyword evidence="1" id="KW-0175">Coiled coil</keyword>
<name>A0ABP1GFP0_9EUKA</name>
<comment type="caution">
    <text evidence="3">The sequence shown here is derived from an EMBL/GenBank/DDBJ whole genome shotgun (WGS) entry which is preliminary data.</text>
</comment>
<reference evidence="3 4" key="1">
    <citation type="submission" date="2024-07" db="EMBL/GenBank/DDBJ databases">
        <authorList>
            <person name="Akdeniz Z."/>
        </authorList>
    </citation>
    <scope>NUCLEOTIDE SEQUENCE [LARGE SCALE GENOMIC DNA]</scope>
</reference>
<dbReference type="EMBL" id="CAXDID020000001">
    <property type="protein sequence ID" value="CAL5970698.1"/>
    <property type="molecule type" value="Genomic_DNA"/>
</dbReference>
<evidence type="ECO:0000256" key="1">
    <source>
        <dbReference type="SAM" id="Coils"/>
    </source>
</evidence>
<accession>A0ABP1GFP0</accession>
<evidence type="ECO:0000256" key="2">
    <source>
        <dbReference type="SAM" id="MobiDB-lite"/>
    </source>
</evidence>
<gene>
    <name evidence="3" type="ORF">HINF_LOCUS638</name>
</gene>
<feature type="region of interest" description="Disordered" evidence="2">
    <location>
        <begin position="347"/>
        <end position="395"/>
    </location>
</feature>
<sequence>MTEVSIQEELTKQKINNKVIQLFNAKKTKEIKRLNAQIKEIEQATGNITLDELLEKIRRFDALSTQDSVTLPKSEYEAIRYMLESYKQADHQLSKMSESMTDKVILTSDEYSHLATSISNNTDILNLQQQCKLLTAQNVELRRLLSDVDGQASLQLQTNLQNALQKNQELEAALDSARIQIQELQTKQLPDNFVPVHQEILQQIQTPKHQNGVVDLMKVKVAEQQKQIKFLEQKLQETPLVVMSPHASAKSPVLKEQKVIQQQQVPHHLKSESSEAQIEIAAPIPIQKTSPVKITDKMQQKLETNLHIDTVEPVSFESAQVSNSPQPDHIINDLKIEIIKLKQQLNQAQQQTHSQTQSQNPLSSSQSPSQNKTTQPQAQARNQVPNQPFESQQEQLKQLIEQNSKLMTKLNQKSFEPELLQALQMNEELKKEIQEIRIDRSLIQVLQIELEKEKRKNNKLVEYISQKTK</sequence>
<organism evidence="3 4">
    <name type="scientific">Hexamita inflata</name>
    <dbReference type="NCBI Taxonomy" id="28002"/>
    <lineage>
        <taxon>Eukaryota</taxon>
        <taxon>Metamonada</taxon>
        <taxon>Diplomonadida</taxon>
        <taxon>Hexamitidae</taxon>
        <taxon>Hexamitinae</taxon>
        <taxon>Hexamita</taxon>
    </lineage>
</organism>
<feature type="coiled-coil region" evidence="1">
    <location>
        <begin position="124"/>
        <end position="187"/>
    </location>
</feature>
<proteinExistence type="predicted"/>
<feature type="compositionally biased region" description="Polar residues" evidence="2">
    <location>
        <begin position="378"/>
        <end position="395"/>
    </location>
</feature>
<feature type="compositionally biased region" description="Low complexity" evidence="2">
    <location>
        <begin position="347"/>
        <end position="377"/>
    </location>
</feature>
<evidence type="ECO:0000313" key="4">
    <source>
        <dbReference type="Proteomes" id="UP001642409"/>
    </source>
</evidence>
<evidence type="ECO:0000313" key="3">
    <source>
        <dbReference type="EMBL" id="CAL5970698.1"/>
    </source>
</evidence>
<dbReference type="Proteomes" id="UP001642409">
    <property type="component" value="Unassembled WGS sequence"/>
</dbReference>
<protein>
    <submittedName>
        <fullName evidence="3">Hypothetical_protein</fullName>
    </submittedName>
</protein>
<keyword evidence="4" id="KW-1185">Reference proteome</keyword>